<feature type="signal peptide" evidence="2">
    <location>
        <begin position="1"/>
        <end position="21"/>
    </location>
</feature>
<gene>
    <name evidence="3" type="ORF">IFM89_028282</name>
</gene>
<evidence type="ECO:0000256" key="2">
    <source>
        <dbReference type="SAM" id="SignalP"/>
    </source>
</evidence>
<comment type="caution">
    <text evidence="3">The sequence shown here is derived from an EMBL/GenBank/DDBJ whole genome shotgun (WGS) entry which is preliminary data.</text>
</comment>
<sequence>MGIRGNGLLLFIFSCFLCASASRSLTQTYFVSGNVEGNIMGGKRINEKSPTRETSNSLVDVNRRGGGARGGGARGSVGGKPYNGGGSPKIARPSPIIPLYAAGNAGRHKNSAIHYHSKVGLYSTKPRHLSFSCYSTVNSVLGSLNYFTIFSKRKFFAFFNCIIVLDTHCGLNSQTRSIEKG</sequence>
<evidence type="ECO:0000313" key="4">
    <source>
        <dbReference type="Proteomes" id="UP000631114"/>
    </source>
</evidence>
<keyword evidence="4" id="KW-1185">Reference proteome</keyword>
<proteinExistence type="predicted"/>
<reference evidence="3 4" key="1">
    <citation type="submission" date="2020-10" db="EMBL/GenBank/DDBJ databases">
        <title>The Coptis chinensis genome and diversification of protoberbering-type alkaloids.</title>
        <authorList>
            <person name="Wang B."/>
            <person name="Shu S."/>
            <person name="Song C."/>
            <person name="Liu Y."/>
        </authorList>
    </citation>
    <scope>NUCLEOTIDE SEQUENCE [LARGE SCALE GENOMIC DNA]</scope>
    <source>
        <strain evidence="3">HL-2020</strain>
        <tissue evidence="3">Leaf</tissue>
    </source>
</reference>
<name>A0A835LK58_9MAGN</name>
<feature type="chain" id="PRO_5032960239" description="Glycine-rich protein" evidence="2">
    <location>
        <begin position="22"/>
        <end position="181"/>
    </location>
</feature>
<feature type="region of interest" description="Disordered" evidence="1">
    <location>
        <begin position="47"/>
        <end position="81"/>
    </location>
</feature>
<keyword evidence="2" id="KW-0732">Signal</keyword>
<organism evidence="3 4">
    <name type="scientific">Coptis chinensis</name>
    <dbReference type="NCBI Taxonomy" id="261450"/>
    <lineage>
        <taxon>Eukaryota</taxon>
        <taxon>Viridiplantae</taxon>
        <taxon>Streptophyta</taxon>
        <taxon>Embryophyta</taxon>
        <taxon>Tracheophyta</taxon>
        <taxon>Spermatophyta</taxon>
        <taxon>Magnoliopsida</taxon>
        <taxon>Ranunculales</taxon>
        <taxon>Ranunculaceae</taxon>
        <taxon>Coptidoideae</taxon>
        <taxon>Coptis</taxon>
    </lineage>
</organism>
<feature type="compositionally biased region" description="Gly residues" evidence="1">
    <location>
        <begin position="64"/>
        <end position="81"/>
    </location>
</feature>
<evidence type="ECO:0008006" key="5">
    <source>
        <dbReference type="Google" id="ProtNLM"/>
    </source>
</evidence>
<dbReference type="PROSITE" id="PS51257">
    <property type="entry name" value="PROKAR_LIPOPROTEIN"/>
    <property type="match status" value="1"/>
</dbReference>
<dbReference type="EMBL" id="JADFTS010000007">
    <property type="protein sequence ID" value="KAF9598613.1"/>
    <property type="molecule type" value="Genomic_DNA"/>
</dbReference>
<protein>
    <recommendedName>
        <fullName evidence="5">Glycine-rich protein</fullName>
    </recommendedName>
</protein>
<dbReference type="Proteomes" id="UP000631114">
    <property type="component" value="Unassembled WGS sequence"/>
</dbReference>
<accession>A0A835LK58</accession>
<dbReference type="AlphaFoldDB" id="A0A835LK58"/>
<evidence type="ECO:0000256" key="1">
    <source>
        <dbReference type="SAM" id="MobiDB-lite"/>
    </source>
</evidence>
<evidence type="ECO:0000313" key="3">
    <source>
        <dbReference type="EMBL" id="KAF9598613.1"/>
    </source>
</evidence>